<feature type="region of interest" description="Disordered" evidence="5">
    <location>
        <begin position="2574"/>
        <end position="2595"/>
    </location>
</feature>
<evidence type="ECO:0000256" key="4">
    <source>
        <dbReference type="ARBA" id="ARBA00023125"/>
    </source>
</evidence>
<evidence type="ECO:0000313" key="9">
    <source>
        <dbReference type="Proteomes" id="UP000678499"/>
    </source>
</evidence>
<dbReference type="GO" id="GO:0000812">
    <property type="term" value="C:Swr1 complex"/>
    <property type="evidence" value="ECO:0007669"/>
    <property type="project" value="TreeGrafter"/>
</dbReference>
<gene>
    <name evidence="8" type="ORF">NMOB1V02_LOCUS2935</name>
</gene>
<evidence type="ECO:0000259" key="7">
    <source>
        <dbReference type="Pfam" id="PF00271"/>
    </source>
</evidence>
<evidence type="ECO:0000313" key="8">
    <source>
        <dbReference type="EMBL" id="CAD7275132.1"/>
    </source>
</evidence>
<keyword evidence="2" id="KW-0547">Nucleotide-binding</keyword>
<sequence>MPMIVNGPGFPVDRPSLSRMNGGLPPFQRLNSPLGINSEESRVSDLGNALPQNASALFDKLMETSRINLPESKASDGTEVQSRYGAKIRSSRASGGKRIRRQERTIALLSRLDRCKDDLRSVYCGSVAELTVLDSKHDDTGIHSRLVCLEEAKRQQKFLLKGKSSGDIFPPNYPIEGDWFKDHLSASEVSLLREVARDYQDGSNDTLKVHSDGRIEAYSDFPEFPGAHVPQFRDVHGWNWGEYALSQTAMLRSKNRVNFKKIFDRNKSRSSTAVWKAKEVEILRRISELKSIGQWTENLLPRVLEPMKPKTAWDLMLDEMRAVSADFFRRRRWKKVLMKQLSVEVIESVPDFCERNERKRIAHSKASSSACAAMIRNFWLNAGAISEKQRLVLSDASFHQALQLQDRLGDIDVDFLEPNEIYAKTTELLEVKDRANDADFPVPDFQSIPLDDALLGVEDLLRAPEEIAGLQEDLMITLDELREEQTRARLAIPNVLDSDEESVEGGGNISQLVVSTESTEQVKRNAQRKTRQLRDLIKRMDALRPTETDFVRNTVPDSPFLRRKLFGYQLAGLRWLLRLHDKKLNGALADSHGLGKRLQVLALFAQLAANEPQKFGPNLIVTSASAMREWQLELLASTPEFRVLFYRGTPVSQRRLSAEVRTWSICVTSYRWLLKHHIILRELQWKYLVVEAPKNETRMLEHFPVLLDLVSQRRILLADSLECDLSQQVGYMSFLLPNAFGNEADVSSWLRYQNGADRLPKMLEGFSLRRRKSQVEDQLPPHFEHVEAVNMKPRQQSLYNDLMENPKTKEEISEARLVDVTRLLMHAGNICTFPSLYKPRKLASSFAIDSEAHVFDENLPNIYRGFIRKHEVLKLPGFRGQNMIENRLHLSKDIEVDGIDDLQKELLAVNRKESCFSMFRLFDPYVQDVELGTSGGSAKFTCLAERLVKKRSGIKLANGMILMAQKPSDIVKLSKLGTVFTNVACDSWERRPVEVILFSPKRIFLPDANPATKRFVMRVLSVALLSPTSDDQQPLASDEVIVLPLYNVIGVQKLPDSNVLLRGDLRKRESWYTLSGSTIVPGVSMDSAMKSVDRKNPFFASLYQWDTLRACIIASESAKRRDFLRAIVGGSCETRFDACDQKHFQTQCELGRCYTSVLQEDGLRKHRSEFDVQVLNAILKSVETRADEVYNYAGHFLVTVPNVVAVSSVNFPSQSTLASRDFLAGRLRRFLPRTTMYPERSLLFEESEKLSRLERILEEQRKMQNKVLIVARGCKQLDLLEKLLSFRKFSHLRVDETTSDFRAQMIAMDFRRNPRKFVLLLSSVFVGVLDVPSVKAVVLFDGILSPLQNHQCFQVSTEETVDFFRFVTRGTVEENIYCNKMKPQDMLSFLGENLGFPCFDKSVTDKLFGEPDKIVASDMKETNQIREEKPEECARLKEKLRALNAVLHAVEKPEMPKKPTQYFRVDEDCMDALRASDPLIKYASKVLEKELDGLSRLIEEAPLNRKRKMEEILPHLAKKPATCIAESSTPIEARLLMESWSPPTPPVGQSDVYVDVTYAGYESEPMIFEESEVTDGMKKCSSAVPVSRPRQPRRRGVAMTPALATPPRTPTSMTVVLRRGVRDVDVKPEVLFLSSSGFLEKASAANCDAPGIRMKATPSSLEFRILNLDKSADSVSLFDRPDVATVKLRRDAVRQRGKCLPPLPLPHTTVSKPENAVTAAIPRPPGSPGMPPLDADWTVLEDAVMLQCVQNIQMLAPHMATIFPAQTGNWDLITSMLNLAAALSRPEGVCLERFKHIVVPREEEASNKTSKSGTAFDGVGSSRMSLISSKRMRGNQVKADQTRPPMRTLQLYQLDNNASMTRLHMIRLEGLKRAANSKRKTAVRRVDCAAAARLIGAAAAIKAMQPHQQHQHQHHQQQQQQAGLQYTPELTPKQIATRRAQHVAREKQKAAEMARIQQLIGPKQVVQQQQQNEVCGQPQQQSILHQQLSAAGGRGSRQPTPLSTPPPPAGSPATSVAPPTLPVVLRDARTPSRVDTRSTGAQATEVILSQQPQPQQQLTPIRSMTPVQLRAAVGSPGSPRVPGVTEIPVNTRAVPLQALVRQLNDGGTTNVLRPALVRATAQLQTCAGPAGVQQGPGHLVTGSGSRLEIVGGLSQDGQTKCGGEQCGIVNAVGFTIAPGMYQEEGGAAGGDGASSSSGRPSGSGQIAVTQNSFFPVALTPCCPAAARNAMKQGFVVCQQTNPRSGDGTELVTILRSPQVTARVSSAGSTAVTGSNQAAATVMLSAQVQPTLSSTPGTFSVSQSPQHVIATKSSQGTTVMASSGTVTAIVRPPLAAAPGVRPHRGRSTILQQPSQQTLQIMQGSMATKSLPSISVQQLQQALKAQSGKNAGLGMVTVVAAAPSSSGQSSTTAGVVRTSGALIDAGTQSGPRSTPGTVSQATCYKPIQILSGNVPGLTNVGTSSGAVQRIDAAGRPVITILPDGAGQIKFATASSGAMTTRVTINASKTTWTQSITQSGSSGGNEGAATAVVVRQPVTALAQKSASGASILASSPQYVSNNTQTTSTFTLGPIQRTGAVSNRRTQQPFSVSTGTQMGEEQETVLIAARPTSESSAISSVASTSTTSLQLYTSNPLNITKHILTTRPQIRLMHAVQPVRHAQHQLVAVSAGPRQHIVAARLPQQQPQQRVTIPRVPGTRMASRPQVITSRQIPVVVAAAGGSVSAVRSPGVPSCAVITSHEPTSRKDAVSSGDIDKQVQENLQQIFETYQKQQLEKELVEQRRQSGAFQPQQTSQGVAQVPSSSGLVVRVEQQQQQQLQPQSTPGDGVSVQLQYHQQRVIAVNRIRPIVVATTTVTTTTTTTTTSMKK</sequence>
<dbReference type="GO" id="GO:0004386">
    <property type="term" value="F:helicase activity"/>
    <property type="evidence" value="ECO:0007669"/>
    <property type="project" value="UniProtKB-KW"/>
</dbReference>
<evidence type="ECO:0000256" key="5">
    <source>
        <dbReference type="SAM" id="MobiDB-lite"/>
    </source>
</evidence>
<evidence type="ECO:0000259" key="6">
    <source>
        <dbReference type="Pfam" id="PF00176"/>
    </source>
</evidence>
<dbReference type="OrthoDB" id="372624at2759"/>
<dbReference type="Gene3D" id="3.40.50.10810">
    <property type="entry name" value="Tandem AAA-ATPase domain"/>
    <property type="match status" value="1"/>
</dbReference>
<dbReference type="Pfam" id="PF00176">
    <property type="entry name" value="SNF2-rel_dom"/>
    <property type="match status" value="1"/>
</dbReference>
<dbReference type="GO" id="GO:0003677">
    <property type="term" value="F:DNA binding"/>
    <property type="evidence" value="ECO:0007669"/>
    <property type="project" value="UniProtKB-KW"/>
</dbReference>
<feature type="region of interest" description="Disordered" evidence="5">
    <location>
        <begin position="1987"/>
        <end position="2019"/>
    </location>
</feature>
<dbReference type="Proteomes" id="UP000678499">
    <property type="component" value="Unassembled WGS sequence"/>
</dbReference>
<dbReference type="GO" id="GO:0016887">
    <property type="term" value="F:ATP hydrolysis activity"/>
    <property type="evidence" value="ECO:0007669"/>
    <property type="project" value="TreeGrafter"/>
</dbReference>
<dbReference type="Pfam" id="PF00271">
    <property type="entry name" value="Helicase_C"/>
    <property type="match status" value="1"/>
</dbReference>
<dbReference type="InterPro" id="IPR050520">
    <property type="entry name" value="INO80/SWR1_helicase"/>
</dbReference>
<comment type="subcellular location">
    <subcellularLocation>
        <location evidence="1">Nucleus</location>
    </subcellularLocation>
</comment>
<dbReference type="InterPro" id="IPR038718">
    <property type="entry name" value="SNF2-like_sf"/>
</dbReference>
<dbReference type="GO" id="GO:0042393">
    <property type="term" value="F:histone binding"/>
    <property type="evidence" value="ECO:0007669"/>
    <property type="project" value="TreeGrafter"/>
</dbReference>
<keyword evidence="4" id="KW-0238">DNA-binding</keyword>
<feature type="compositionally biased region" description="Polar residues" evidence="5">
    <location>
        <begin position="2575"/>
        <end position="2595"/>
    </location>
</feature>
<evidence type="ECO:0000256" key="3">
    <source>
        <dbReference type="ARBA" id="ARBA00022840"/>
    </source>
</evidence>
<name>A0A7R9BJT4_9CRUS</name>
<reference evidence="8" key="1">
    <citation type="submission" date="2020-11" db="EMBL/GenBank/DDBJ databases">
        <authorList>
            <person name="Tran Van P."/>
        </authorList>
    </citation>
    <scope>NUCLEOTIDE SEQUENCE</scope>
</reference>
<feature type="region of interest" description="Disordered" evidence="5">
    <location>
        <begin position="1904"/>
        <end position="1923"/>
    </location>
</feature>
<feature type="region of interest" description="Disordered" evidence="5">
    <location>
        <begin position="2778"/>
        <end position="2797"/>
    </location>
</feature>
<dbReference type="InterPro" id="IPR027417">
    <property type="entry name" value="P-loop_NTPase"/>
</dbReference>
<dbReference type="GO" id="GO:0006338">
    <property type="term" value="P:chromatin remodeling"/>
    <property type="evidence" value="ECO:0007669"/>
    <property type="project" value="TreeGrafter"/>
</dbReference>
<evidence type="ECO:0000256" key="2">
    <source>
        <dbReference type="ARBA" id="ARBA00022741"/>
    </source>
</evidence>
<dbReference type="PANTHER" id="PTHR45685">
    <property type="entry name" value="HELICASE SRCAP-RELATED"/>
    <property type="match status" value="1"/>
</dbReference>
<feature type="domain" description="Helicase C-terminal" evidence="7">
    <location>
        <begin position="1248"/>
        <end position="1351"/>
    </location>
</feature>
<dbReference type="Gene3D" id="3.40.50.300">
    <property type="entry name" value="P-loop containing nucleotide triphosphate hydrolases"/>
    <property type="match status" value="2"/>
</dbReference>
<feature type="compositionally biased region" description="Polar residues" evidence="5">
    <location>
        <begin position="2783"/>
        <end position="2797"/>
    </location>
</feature>
<feature type="region of interest" description="Disordered" evidence="5">
    <location>
        <begin position="2185"/>
        <end position="2206"/>
    </location>
</feature>
<dbReference type="GO" id="GO:0005524">
    <property type="term" value="F:ATP binding"/>
    <property type="evidence" value="ECO:0007669"/>
    <property type="project" value="UniProtKB-KW"/>
</dbReference>
<proteinExistence type="predicted"/>
<dbReference type="EMBL" id="CAJPEX010000362">
    <property type="protein sequence ID" value="CAG0915284.1"/>
    <property type="molecule type" value="Genomic_DNA"/>
</dbReference>
<dbReference type="EMBL" id="OA882399">
    <property type="protein sequence ID" value="CAD7275132.1"/>
    <property type="molecule type" value="Genomic_DNA"/>
</dbReference>
<protein>
    <submittedName>
        <fullName evidence="8">Uncharacterized protein</fullName>
    </submittedName>
</protein>
<accession>A0A7R9BJT4</accession>
<keyword evidence="9" id="KW-1185">Reference proteome</keyword>
<keyword evidence="3" id="KW-0067">ATP-binding</keyword>
<evidence type="ECO:0000256" key="1">
    <source>
        <dbReference type="ARBA" id="ARBA00004123"/>
    </source>
</evidence>
<dbReference type="SUPFAM" id="SSF52540">
    <property type="entry name" value="P-loop containing nucleoside triphosphate hydrolases"/>
    <property type="match status" value="2"/>
</dbReference>
<organism evidence="8">
    <name type="scientific">Notodromas monacha</name>
    <dbReference type="NCBI Taxonomy" id="399045"/>
    <lineage>
        <taxon>Eukaryota</taxon>
        <taxon>Metazoa</taxon>
        <taxon>Ecdysozoa</taxon>
        <taxon>Arthropoda</taxon>
        <taxon>Crustacea</taxon>
        <taxon>Oligostraca</taxon>
        <taxon>Ostracoda</taxon>
        <taxon>Podocopa</taxon>
        <taxon>Podocopida</taxon>
        <taxon>Cypridocopina</taxon>
        <taxon>Cypridoidea</taxon>
        <taxon>Cyprididae</taxon>
        <taxon>Notodromas</taxon>
    </lineage>
</organism>
<dbReference type="InterPro" id="IPR000330">
    <property type="entry name" value="SNF2_N"/>
</dbReference>
<feature type="compositionally biased region" description="Low complexity" evidence="5">
    <location>
        <begin position="2193"/>
        <end position="2204"/>
    </location>
</feature>
<feature type="domain" description="SNF2 N-terminal" evidence="6">
    <location>
        <begin position="568"/>
        <end position="826"/>
    </location>
</feature>
<dbReference type="InterPro" id="IPR001650">
    <property type="entry name" value="Helicase_C-like"/>
</dbReference>